<evidence type="ECO:0000259" key="1">
    <source>
        <dbReference type="Pfam" id="PF26345"/>
    </source>
</evidence>
<protein>
    <recommendedName>
        <fullName evidence="1">ScoMcrA-like N-terminal head domain-containing protein</fullName>
    </recommendedName>
</protein>
<sequence>MRRSTAGSYFRNSSTLARMSLSELTAAVVNASMDEYDEIGGDAFRSKYGFGPAKDFFVIRNGRRTTPKQSQAQPMDIYHSLQLLI</sequence>
<accession>A0A4V3HXX5</accession>
<organism evidence="2 3">
    <name type="scientific">Mycobacteroides salmoniphilum</name>
    <dbReference type="NCBI Taxonomy" id="404941"/>
    <lineage>
        <taxon>Bacteria</taxon>
        <taxon>Bacillati</taxon>
        <taxon>Actinomycetota</taxon>
        <taxon>Actinomycetes</taxon>
        <taxon>Mycobacteriales</taxon>
        <taxon>Mycobacteriaceae</taxon>
        <taxon>Mycobacteroides</taxon>
    </lineage>
</organism>
<feature type="domain" description="ScoMcrA-like N-terminal head" evidence="1">
    <location>
        <begin position="23"/>
        <end position="65"/>
    </location>
</feature>
<dbReference type="Proteomes" id="UP000295117">
    <property type="component" value="Unassembled WGS sequence"/>
</dbReference>
<evidence type="ECO:0000313" key="2">
    <source>
        <dbReference type="EMBL" id="TDZ79108.1"/>
    </source>
</evidence>
<evidence type="ECO:0000313" key="3">
    <source>
        <dbReference type="Proteomes" id="UP000295117"/>
    </source>
</evidence>
<dbReference type="AlphaFoldDB" id="A0A4V3HXX5"/>
<dbReference type="InterPro" id="IPR058807">
    <property type="entry name" value="ScoMcrA_N"/>
</dbReference>
<dbReference type="Pfam" id="PF26345">
    <property type="entry name" value="ScoMcrA_N"/>
    <property type="match status" value="1"/>
</dbReference>
<reference evidence="2 3" key="1">
    <citation type="journal article" date="2019" name="Sci. Rep.">
        <title>Extended insight into the Mycobacterium chelonae-abscessus complex through whole genome sequencing of Mycobacterium salmoniphilum outbreak and Mycobacterium salmoniphilum-like strains.</title>
        <authorList>
            <person name="Behra P.R.K."/>
            <person name="Das S."/>
            <person name="Pettersson B.M.F."/>
            <person name="Shirreff L."/>
            <person name="DuCote T."/>
            <person name="Jacobsson K.G."/>
            <person name="Ennis D.G."/>
            <person name="Kirsebom L.A."/>
        </authorList>
    </citation>
    <scope>NUCLEOTIDE SEQUENCE [LARGE SCALE GENOMIC DNA]</scope>
    <source>
        <strain evidence="2 3">DE 4585</strain>
    </source>
</reference>
<comment type="caution">
    <text evidence="2">The sequence shown here is derived from an EMBL/GenBank/DDBJ whole genome shotgun (WGS) entry which is preliminary data.</text>
</comment>
<name>A0A4V3HXX5_9MYCO</name>
<proteinExistence type="predicted"/>
<dbReference type="EMBL" id="PECH01000008">
    <property type="protein sequence ID" value="TDZ79108.1"/>
    <property type="molecule type" value="Genomic_DNA"/>
</dbReference>
<gene>
    <name evidence="2" type="ORF">DE4585_02843</name>
</gene>